<dbReference type="GO" id="GO:0030001">
    <property type="term" value="P:metal ion transport"/>
    <property type="evidence" value="ECO:0007669"/>
    <property type="project" value="InterPro"/>
</dbReference>
<reference evidence="4 5" key="1">
    <citation type="submission" date="2016-10" db="EMBL/GenBank/DDBJ databases">
        <authorList>
            <person name="de Groot N.N."/>
        </authorList>
    </citation>
    <scope>NUCLEOTIDE SEQUENCE [LARGE SCALE GENOMIC DNA]</scope>
    <source>
        <strain evidence="4 5">DSM 17073</strain>
    </source>
</reference>
<protein>
    <submittedName>
        <fullName evidence="4">Zinc transport system substrate-binding protein</fullName>
    </submittedName>
</protein>
<feature type="chain" id="PRO_5039676020" evidence="2">
    <location>
        <begin position="21"/>
        <end position="391"/>
    </location>
</feature>
<dbReference type="PANTHER" id="PTHR42953:SF8">
    <property type="entry name" value="ZINT DOMAIN-CONTAINING PROTEIN"/>
    <property type="match status" value="1"/>
</dbReference>
<dbReference type="Proteomes" id="UP000242243">
    <property type="component" value="Unassembled WGS sequence"/>
</dbReference>
<evidence type="ECO:0000256" key="1">
    <source>
        <dbReference type="SAM" id="MobiDB-lite"/>
    </source>
</evidence>
<dbReference type="GO" id="GO:0046872">
    <property type="term" value="F:metal ion binding"/>
    <property type="evidence" value="ECO:0007669"/>
    <property type="project" value="InterPro"/>
</dbReference>
<dbReference type="EMBL" id="BJWI01000007">
    <property type="protein sequence ID" value="GEM01267.1"/>
    <property type="molecule type" value="Genomic_DNA"/>
</dbReference>
<evidence type="ECO:0000313" key="5">
    <source>
        <dbReference type="Proteomes" id="UP000242243"/>
    </source>
</evidence>
<dbReference type="STRING" id="306540.SAMN05421839_10695"/>
<dbReference type="AlphaFoldDB" id="A0A1I5MUA1"/>
<name>A0A1I5MUA1_9BACI</name>
<gene>
    <name evidence="3" type="ORF">HHA03_07990</name>
    <name evidence="4" type="ORF">SAMN05421839_10695</name>
</gene>
<dbReference type="Pfam" id="PF01297">
    <property type="entry name" value="ZnuA"/>
    <property type="match status" value="1"/>
</dbReference>
<dbReference type="OrthoDB" id="9810636at2"/>
<evidence type="ECO:0000313" key="6">
    <source>
        <dbReference type="Proteomes" id="UP000321547"/>
    </source>
</evidence>
<reference evidence="3 6" key="2">
    <citation type="submission" date="2019-07" db="EMBL/GenBank/DDBJ databases">
        <title>Whole genome shotgun sequence of Halolactibacillus halophilus NBRC 100868.</title>
        <authorList>
            <person name="Hosoyama A."/>
            <person name="Uohara A."/>
            <person name="Ohji S."/>
            <person name="Ichikawa N."/>
        </authorList>
    </citation>
    <scope>NUCLEOTIDE SEQUENCE [LARGE SCALE GENOMIC DNA]</scope>
    <source>
        <strain evidence="3 6">NBRC 100868</strain>
    </source>
</reference>
<dbReference type="InterPro" id="IPR050492">
    <property type="entry name" value="Bact_metal-bind_prot9"/>
</dbReference>
<dbReference type="SUPFAM" id="SSF53807">
    <property type="entry name" value="Helical backbone' metal receptor"/>
    <property type="match status" value="1"/>
</dbReference>
<dbReference type="RefSeq" id="WP_089830589.1">
    <property type="nucleotide sequence ID" value="NZ_BJWI01000007.1"/>
</dbReference>
<dbReference type="InterPro" id="IPR006127">
    <property type="entry name" value="ZnuA-like"/>
</dbReference>
<sequence length="391" mass="44436">MKKYILLFIAAMIFTLSACGETNETEVDEGTSEENTEQLNVMTTIYPLQFFAGEIGGDYVKATSILPSGSDAHSYEPTSKEMIGVAEADLFIYNEAQAESYAVSIEEALSDEEVAFLEASTGLDMITYLHDHSHTETDHEEDTHTHEIDDHDHEADDHDHEADDHDHEADDHDHEADDHDHEADDHDHEADDHDHEADDHEADDHEHEADDHDHGSDYDTHVWLSPQLSMELSENILEELIRLMPEQESYFRANYDTLVEELTALDASFKEVLDEVPNKTILVTHAAYNYWARDYGIEQLAVTGLSPSNEPSQQQLIQLIDLVEDRAIDTILFEQNISSKVSEVIRDEAGLETKELHNLSTLRTEDIEADEDYFSLMERNLDVLKDVLSNE</sequence>
<dbReference type="Proteomes" id="UP000321547">
    <property type="component" value="Unassembled WGS sequence"/>
</dbReference>
<evidence type="ECO:0000313" key="3">
    <source>
        <dbReference type="EMBL" id="GEM01267.1"/>
    </source>
</evidence>
<feature type="region of interest" description="Disordered" evidence="1">
    <location>
        <begin position="134"/>
        <end position="215"/>
    </location>
</feature>
<dbReference type="PANTHER" id="PTHR42953">
    <property type="entry name" value="HIGH-AFFINITY ZINC UPTAKE SYSTEM PROTEIN ZNUA-RELATED"/>
    <property type="match status" value="1"/>
</dbReference>
<keyword evidence="2" id="KW-0732">Signal</keyword>
<proteinExistence type="predicted"/>
<dbReference type="EMBL" id="FOXC01000006">
    <property type="protein sequence ID" value="SFP12937.1"/>
    <property type="molecule type" value="Genomic_DNA"/>
</dbReference>
<evidence type="ECO:0000313" key="4">
    <source>
        <dbReference type="EMBL" id="SFP12937.1"/>
    </source>
</evidence>
<dbReference type="Gene3D" id="3.40.50.1980">
    <property type="entry name" value="Nitrogenase molybdenum iron protein domain"/>
    <property type="match status" value="3"/>
</dbReference>
<evidence type="ECO:0000256" key="2">
    <source>
        <dbReference type="SAM" id="SignalP"/>
    </source>
</evidence>
<accession>A0A1I5MUA1</accession>
<dbReference type="PROSITE" id="PS51257">
    <property type="entry name" value="PROKAR_LIPOPROTEIN"/>
    <property type="match status" value="1"/>
</dbReference>
<organism evidence="4 5">
    <name type="scientific">Halolactibacillus halophilus</name>
    <dbReference type="NCBI Taxonomy" id="306540"/>
    <lineage>
        <taxon>Bacteria</taxon>
        <taxon>Bacillati</taxon>
        <taxon>Bacillota</taxon>
        <taxon>Bacilli</taxon>
        <taxon>Bacillales</taxon>
        <taxon>Bacillaceae</taxon>
        <taxon>Halolactibacillus</taxon>
    </lineage>
</organism>
<keyword evidence="6" id="KW-1185">Reference proteome</keyword>
<feature type="signal peptide" evidence="2">
    <location>
        <begin position="1"/>
        <end position="20"/>
    </location>
</feature>